<comment type="caution">
    <text evidence="7">The sequence shown here is derived from an EMBL/GenBank/DDBJ whole genome shotgun (WGS) entry which is preliminary data.</text>
</comment>
<dbReference type="AlphaFoldDB" id="A0A645ETV3"/>
<evidence type="ECO:0000256" key="5">
    <source>
        <dbReference type="ARBA" id="ARBA00022801"/>
    </source>
</evidence>
<dbReference type="Pfam" id="PF08282">
    <property type="entry name" value="Hydrolase_3"/>
    <property type="match status" value="1"/>
</dbReference>
<evidence type="ECO:0000256" key="2">
    <source>
        <dbReference type="ARBA" id="ARBA00005893"/>
    </source>
</evidence>
<comment type="cofactor">
    <cofactor evidence="1">
        <name>Mg(2+)</name>
        <dbReference type="ChEBI" id="CHEBI:18420"/>
    </cofactor>
</comment>
<dbReference type="InterPro" id="IPR023214">
    <property type="entry name" value="HAD_sf"/>
</dbReference>
<dbReference type="GO" id="GO:0046872">
    <property type="term" value="F:metal ion binding"/>
    <property type="evidence" value="ECO:0007669"/>
    <property type="project" value="UniProtKB-KW"/>
</dbReference>
<evidence type="ECO:0000256" key="6">
    <source>
        <dbReference type="ARBA" id="ARBA00022842"/>
    </source>
</evidence>
<dbReference type="Gene3D" id="3.40.50.1000">
    <property type="entry name" value="HAD superfamily/HAD-like"/>
    <property type="match status" value="1"/>
</dbReference>
<protein>
    <submittedName>
        <fullName evidence="7">3-deoxy-D-manno-octulosonate 8-phosphate phosphatase KdsC</fullName>
        <ecNumber evidence="7">3.1.3.45</ecNumber>
    </submittedName>
</protein>
<organism evidence="7">
    <name type="scientific">bioreactor metagenome</name>
    <dbReference type="NCBI Taxonomy" id="1076179"/>
    <lineage>
        <taxon>unclassified sequences</taxon>
        <taxon>metagenomes</taxon>
        <taxon>ecological metagenomes</taxon>
    </lineage>
</organism>
<comment type="similarity">
    <text evidence="2">Belongs to the KdsC family.</text>
</comment>
<evidence type="ECO:0000313" key="7">
    <source>
        <dbReference type="EMBL" id="MPN04860.1"/>
    </source>
</evidence>
<reference evidence="7" key="1">
    <citation type="submission" date="2019-08" db="EMBL/GenBank/DDBJ databases">
        <authorList>
            <person name="Kucharzyk K."/>
            <person name="Murdoch R.W."/>
            <person name="Higgins S."/>
            <person name="Loffler F."/>
        </authorList>
    </citation>
    <scope>NUCLEOTIDE SEQUENCE</scope>
</reference>
<dbReference type="EC" id="3.1.3.45" evidence="7"/>
<dbReference type="EMBL" id="VSSQ01050783">
    <property type="protein sequence ID" value="MPN04860.1"/>
    <property type="molecule type" value="Genomic_DNA"/>
</dbReference>
<comment type="subunit">
    <text evidence="3">Homotetramer.</text>
</comment>
<dbReference type="PANTHER" id="PTHR21485:SF3">
    <property type="entry name" value="N-ACYLNEURAMINATE CYTIDYLYLTRANSFERASE"/>
    <property type="match status" value="1"/>
</dbReference>
<accession>A0A645ETV3</accession>
<dbReference type="InterPro" id="IPR036412">
    <property type="entry name" value="HAD-like_sf"/>
</dbReference>
<dbReference type="SFLD" id="SFLDG01136">
    <property type="entry name" value="C1.6:_Phosphoserine_Phosphatas"/>
    <property type="match status" value="1"/>
</dbReference>
<dbReference type="SUPFAM" id="SSF56784">
    <property type="entry name" value="HAD-like"/>
    <property type="match status" value="1"/>
</dbReference>
<dbReference type="NCBIfam" id="TIGR01670">
    <property type="entry name" value="KdsC-phosphatas"/>
    <property type="match status" value="1"/>
</dbReference>
<gene>
    <name evidence="7" type="primary">kdsC_19</name>
    <name evidence="7" type="ORF">SDC9_152108</name>
</gene>
<dbReference type="PANTHER" id="PTHR21485">
    <property type="entry name" value="HAD SUPERFAMILY MEMBERS CMAS AND KDSC"/>
    <property type="match status" value="1"/>
</dbReference>
<proteinExistence type="inferred from homology"/>
<dbReference type="PIRSF" id="PIRSF006118">
    <property type="entry name" value="KDO8-P_Ptase"/>
    <property type="match status" value="1"/>
</dbReference>
<keyword evidence="4" id="KW-0479">Metal-binding</keyword>
<keyword evidence="5 7" id="KW-0378">Hydrolase</keyword>
<dbReference type="GO" id="GO:0008781">
    <property type="term" value="F:N-acylneuraminate cytidylyltransferase activity"/>
    <property type="evidence" value="ECO:0007669"/>
    <property type="project" value="TreeGrafter"/>
</dbReference>
<dbReference type="SFLD" id="SFLDS00003">
    <property type="entry name" value="Haloacid_Dehalogenase"/>
    <property type="match status" value="1"/>
</dbReference>
<dbReference type="CDD" id="cd01630">
    <property type="entry name" value="HAD_KDO-like"/>
    <property type="match status" value="1"/>
</dbReference>
<evidence type="ECO:0000256" key="3">
    <source>
        <dbReference type="ARBA" id="ARBA00011881"/>
    </source>
</evidence>
<dbReference type="InterPro" id="IPR050793">
    <property type="entry name" value="CMP-NeuNAc_synthase"/>
</dbReference>
<dbReference type="InterPro" id="IPR010023">
    <property type="entry name" value="KdsC_fam"/>
</dbReference>
<keyword evidence="6" id="KW-0460">Magnesium</keyword>
<evidence type="ECO:0000256" key="4">
    <source>
        <dbReference type="ARBA" id="ARBA00022723"/>
    </source>
</evidence>
<dbReference type="FunFam" id="3.40.50.1000:FF:000029">
    <property type="entry name" value="3-deoxy-D-manno-octulosonate 8-phosphate phosphatase KdsC"/>
    <property type="match status" value="1"/>
</dbReference>
<dbReference type="SFLD" id="SFLDG01138">
    <property type="entry name" value="C1.6.2:_Deoxy-d-mannose-octulo"/>
    <property type="match status" value="1"/>
</dbReference>
<name>A0A645ETV3_9ZZZZ</name>
<evidence type="ECO:0000256" key="1">
    <source>
        <dbReference type="ARBA" id="ARBA00001946"/>
    </source>
</evidence>
<dbReference type="GO" id="GO:0019143">
    <property type="term" value="F:3-deoxy-manno-octulosonate-8-phosphatase activity"/>
    <property type="evidence" value="ECO:0007669"/>
    <property type="project" value="UniProtKB-EC"/>
</dbReference>
<sequence length="165" mass="17671">MIKLLVLDVDGTLTDGGVYLDGRGNEFKRFDIHDGMGIARLRKSGVDVAIISGRYSAATEGRAKELGISLLHNGVKNKYEALQKLASDLSILPSEIAYAGDDINDVECLQWVTFSFAVANAVNEAKIAAKNVTSACGGHGAIREVAEYILAHNRECVTGRGCSEK</sequence>